<dbReference type="Proteomes" id="UP001295423">
    <property type="component" value="Unassembled WGS sequence"/>
</dbReference>
<dbReference type="EMBL" id="CAKOGP040002233">
    <property type="protein sequence ID" value="CAJ1965868.1"/>
    <property type="molecule type" value="Genomic_DNA"/>
</dbReference>
<proteinExistence type="predicted"/>
<accession>A0AAD2GAI1</accession>
<reference evidence="1" key="1">
    <citation type="submission" date="2023-08" db="EMBL/GenBank/DDBJ databases">
        <authorList>
            <person name="Audoor S."/>
            <person name="Bilcke G."/>
        </authorList>
    </citation>
    <scope>NUCLEOTIDE SEQUENCE</scope>
</reference>
<evidence type="ECO:0000313" key="1">
    <source>
        <dbReference type="EMBL" id="CAJ1965868.1"/>
    </source>
</evidence>
<organism evidence="1 2">
    <name type="scientific">Cylindrotheca closterium</name>
    <dbReference type="NCBI Taxonomy" id="2856"/>
    <lineage>
        <taxon>Eukaryota</taxon>
        <taxon>Sar</taxon>
        <taxon>Stramenopiles</taxon>
        <taxon>Ochrophyta</taxon>
        <taxon>Bacillariophyta</taxon>
        <taxon>Bacillariophyceae</taxon>
        <taxon>Bacillariophycidae</taxon>
        <taxon>Bacillariales</taxon>
        <taxon>Bacillariaceae</taxon>
        <taxon>Cylindrotheca</taxon>
    </lineage>
</organism>
<comment type="caution">
    <text evidence="1">The sequence shown here is derived from an EMBL/GenBank/DDBJ whole genome shotgun (WGS) entry which is preliminary data.</text>
</comment>
<gene>
    <name evidence="1" type="ORF">CYCCA115_LOCUS21458</name>
</gene>
<evidence type="ECO:0000313" key="2">
    <source>
        <dbReference type="Proteomes" id="UP001295423"/>
    </source>
</evidence>
<protein>
    <submittedName>
        <fullName evidence="1">Uncharacterized protein</fullName>
    </submittedName>
</protein>
<dbReference type="AlphaFoldDB" id="A0AAD2GAI1"/>
<sequence>MTPKSTRQLFQMRQTRDKAHHVLVRAANIQMIRNMPETDAALTKRPERKGGFVVEDNMRAPFTLQDYVKVGADFRPGMNRPAGHGFIQEMQSPIKHITDHMSPRSWELLRLLVLGGL</sequence>
<keyword evidence="2" id="KW-1185">Reference proteome</keyword>
<name>A0AAD2GAI1_9STRA</name>